<comment type="caution">
    <text evidence="2">The sequence shown here is derived from an EMBL/GenBank/DDBJ whole genome shotgun (WGS) entry which is preliminary data.</text>
</comment>
<evidence type="ECO:0000313" key="2">
    <source>
        <dbReference type="EMBL" id="MBB6059649.1"/>
    </source>
</evidence>
<dbReference type="InterPro" id="IPR025355">
    <property type="entry name" value="DUF4259"/>
</dbReference>
<name>A0A7W9WBB1_9BACT</name>
<dbReference type="Proteomes" id="UP000532746">
    <property type="component" value="Unassembled WGS sequence"/>
</dbReference>
<proteinExistence type="predicted"/>
<reference evidence="2 3" key="1">
    <citation type="submission" date="2020-08" db="EMBL/GenBank/DDBJ databases">
        <title>Genomic Encyclopedia of Type Strains, Phase IV (KMG-IV): sequencing the most valuable type-strain genomes for metagenomic binning, comparative biology and taxonomic classification.</title>
        <authorList>
            <person name="Goeker M."/>
        </authorList>
    </citation>
    <scope>NUCLEOTIDE SEQUENCE [LARGE SCALE GENOMIC DNA]</scope>
    <source>
        <strain evidence="2 3">DSM 26718</strain>
    </source>
</reference>
<dbReference type="AlphaFoldDB" id="A0A7W9WBB1"/>
<dbReference type="EMBL" id="JACHGG010000003">
    <property type="protein sequence ID" value="MBB6059649.1"/>
    <property type="molecule type" value="Genomic_DNA"/>
</dbReference>
<keyword evidence="3" id="KW-1185">Reference proteome</keyword>
<organism evidence="2 3">
    <name type="scientific">Hymenobacter luteus</name>
    <dbReference type="NCBI Taxonomy" id="1411122"/>
    <lineage>
        <taxon>Bacteria</taxon>
        <taxon>Pseudomonadati</taxon>
        <taxon>Bacteroidota</taxon>
        <taxon>Cytophagia</taxon>
        <taxon>Cytophagales</taxon>
        <taxon>Hymenobacteraceae</taxon>
        <taxon>Hymenobacter</taxon>
    </lineage>
</organism>
<keyword evidence="1" id="KW-0175">Coiled coil</keyword>
<accession>A0A7W9WBB1</accession>
<dbReference type="Pfam" id="PF14078">
    <property type="entry name" value="DUF4259"/>
    <property type="match status" value="1"/>
</dbReference>
<gene>
    <name evidence="2" type="ORF">HNQ93_002509</name>
</gene>
<dbReference type="RefSeq" id="WP_183403892.1">
    <property type="nucleotide sequence ID" value="NZ_JACHGG010000003.1"/>
</dbReference>
<protein>
    <submittedName>
        <fullName evidence="2">F0F1-type ATP synthase epsilon subunit</fullName>
    </submittedName>
</protein>
<sequence>MATWDYHNFDNDAAADLAEEFRSNPNEALLYEVLATAAEAEEELDEEEASQALAAAEIVAAIHGHPTPDFLPGLTLAVNGMEADEDLAELAQEAVEAVLNSSALQARWAESAEYENWQQLQQELLARLAAE</sequence>
<evidence type="ECO:0000256" key="1">
    <source>
        <dbReference type="SAM" id="Coils"/>
    </source>
</evidence>
<evidence type="ECO:0000313" key="3">
    <source>
        <dbReference type="Proteomes" id="UP000532746"/>
    </source>
</evidence>
<feature type="coiled-coil region" evidence="1">
    <location>
        <begin position="30"/>
        <end position="57"/>
    </location>
</feature>